<name>A0ABD2N1G2_9CUCU</name>
<sequence>MATKVTFIITTLWLSIVYCENLGEPLGKYLYNDMKCSPNYDEVNNKLTSYKCDFNTNNGCMFEGKRFSVGQNINDNGTDLYCRSNCVCVEDGLFSCAEDDCPSPAPGCRLRDTLTDCCGVQDCKPPKSKCIYKGKTYLEGTSFYVQDQCMSCVCQEGFKGKLEEPYCIKRRCLEQIFGNDNLQNKCAAVYFKTALCCPATWVCHEKQEIVKISQQTESTSGETCEFGNVKVPYGHGFETSVRPFSKQVKVKCECTLPPLVTCLEV</sequence>
<feature type="signal peptide" evidence="1">
    <location>
        <begin position="1"/>
        <end position="19"/>
    </location>
</feature>
<reference evidence="2 3" key="1">
    <citation type="journal article" date="2021" name="BMC Biol.">
        <title>Horizontally acquired antibacterial genes associated with adaptive radiation of ladybird beetles.</title>
        <authorList>
            <person name="Li H.S."/>
            <person name="Tang X.F."/>
            <person name="Huang Y.H."/>
            <person name="Xu Z.Y."/>
            <person name="Chen M.L."/>
            <person name="Du X.Y."/>
            <person name="Qiu B.Y."/>
            <person name="Chen P.T."/>
            <person name="Zhang W."/>
            <person name="Slipinski A."/>
            <person name="Escalona H.E."/>
            <person name="Waterhouse R.M."/>
            <person name="Zwick A."/>
            <person name="Pang H."/>
        </authorList>
    </citation>
    <scope>NUCLEOTIDE SEQUENCE [LARGE SCALE GENOMIC DNA]</scope>
    <source>
        <strain evidence="2">SYSU2018</strain>
    </source>
</reference>
<keyword evidence="1" id="KW-0732">Signal</keyword>
<proteinExistence type="predicted"/>
<keyword evidence="3" id="KW-1185">Reference proteome</keyword>
<evidence type="ECO:0000313" key="2">
    <source>
        <dbReference type="EMBL" id="KAL3272526.1"/>
    </source>
</evidence>
<gene>
    <name evidence="2" type="ORF">HHI36_014002</name>
</gene>
<evidence type="ECO:0008006" key="4">
    <source>
        <dbReference type="Google" id="ProtNLM"/>
    </source>
</evidence>
<dbReference type="EMBL" id="JABFTP020000062">
    <property type="protein sequence ID" value="KAL3272526.1"/>
    <property type="molecule type" value="Genomic_DNA"/>
</dbReference>
<accession>A0ABD2N1G2</accession>
<dbReference type="AlphaFoldDB" id="A0ABD2N1G2"/>
<dbReference type="Proteomes" id="UP001516400">
    <property type="component" value="Unassembled WGS sequence"/>
</dbReference>
<comment type="caution">
    <text evidence="2">The sequence shown here is derived from an EMBL/GenBank/DDBJ whole genome shotgun (WGS) entry which is preliminary data.</text>
</comment>
<protein>
    <recommendedName>
        <fullName evidence="4">VWFC domain-containing protein</fullName>
    </recommendedName>
</protein>
<dbReference type="Gene3D" id="2.10.70.10">
    <property type="entry name" value="Complement Module, domain 1"/>
    <property type="match status" value="1"/>
</dbReference>
<feature type="chain" id="PRO_5044781572" description="VWFC domain-containing protein" evidence="1">
    <location>
        <begin position="20"/>
        <end position="265"/>
    </location>
</feature>
<evidence type="ECO:0000313" key="3">
    <source>
        <dbReference type="Proteomes" id="UP001516400"/>
    </source>
</evidence>
<evidence type="ECO:0000256" key="1">
    <source>
        <dbReference type="SAM" id="SignalP"/>
    </source>
</evidence>
<organism evidence="2 3">
    <name type="scientific">Cryptolaemus montrouzieri</name>
    <dbReference type="NCBI Taxonomy" id="559131"/>
    <lineage>
        <taxon>Eukaryota</taxon>
        <taxon>Metazoa</taxon>
        <taxon>Ecdysozoa</taxon>
        <taxon>Arthropoda</taxon>
        <taxon>Hexapoda</taxon>
        <taxon>Insecta</taxon>
        <taxon>Pterygota</taxon>
        <taxon>Neoptera</taxon>
        <taxon>Endopterygota</taxon>
        <taxon>Coleoptera</taxon>
        <taxon>Polyphaga</taxon>
        <taxon>Cucujiformia</taxon>
        <taxon>Coccinelloidea</taxon>
        <taxon>Coccinellidae</taxon>
        <taxon>Scymninae</taxon>
        <taxon>Scymnini</taxon>
        <taxon>Cryptolaemus</taxon>
    </lineage>
</organism>